<evidence type="ECO:0000313" key="3">
    <source>
        <dbReference type="Proteomes" id="UP000215633"/>
    </source>
</evidence>
<keyword evidence="3" id="KW-1185">Reference proteome</keyword>
<dbReference type="InterPro" id="IPR036844">
    <property type="entry name" value="Hint_dom_sf"/>
</dbReference>
<accession>A0A261VZ42</accession>
<evidence type="ECO:0000313" key="2">
    <source>
        <dbReference type="EMBL" id="OZI79041.1"/>
    </source>
</evidence>
<evidence type="ECO:0000259" key="1">
    <source>
        <dbReference type="Pfam" id="PF13403"/>
    </source>
</evidence>
<dbReference type="EMBL" id="NEVT01000003">
    <property type="protein sequence ID" value="OZI79041.1"/>
    <property type="molecule type" value="Genomic_DNA"/>
</dbReference>
<dbReference type="AlphaFoldDB" id="A0A261VZ42"/>
<dbReference type="PROSITE" id="PS50817">
    <property type="entry name" value="INTEIN_N_TER"/>
    <property type="match status" value="1"/>
</dbReference>
<dbReference type="Pfam" id="PF13403">
    <property type="entry name" value="Hint_2"/>
    <property type="match status" value="1"/>
</dbReference>
<sequence length="531" mass="56563">MAKITLGPWPLSNTQDVDQSDYVGDTLTVDTIIGNSTINIANSSGSDETLMLKLTRLSPIGGTTTVNIGENAHVGLAEGFDFSIGQVNNFNLADGATLQYSSATFSVGGLNSANFNLGAGGQSTLIYDPQGTDLTLFNSTPKVSGLSAGDQIQVLGATSGSVEGSELVFRDADGRVLGRFNAEGEDLSKVVFENGVMTYACFLKGTHIATPDGEAAVETLRAGDRVLTADGKVATVKWVGYRKLHKARIPARDAVRAFPITFQRGSIADNVPHRDLCLSPGHHVYFDGLLVPAMALVNGQTIVQDFKVSTFEYFHVELEEFGILLAEGLPAESYVDTGNRSMFQNAGEVALNPDFGPATGRPDIAGIKVVQQGPQVEAIRKRLLARAALLSGARLVKDAELCLMVGAQRVDCGAPCDRDGMYRFALPAGLHDDVRIVSNSAVVRDVSAHARRDLRCIGVGIVALSIETADGVRSIALDDAALQGFHPVQDVHGVKMRWTTGEARIPAALLHGATAIEVHVLRTYQYWKKAA</sequence>
<proteinExistence type="predicted"/>
<dbReference type="GO" id="GO:0016539">
    <property type="term" value="P:intein-mediated protein splicing"/>
    <property type="evidence" value="ECO:0007669"/>
    <property type="project" value="InterPro"/>
</dbReference>
<dbReference type="InterPro" id="IPR028992">
    <property type="entry name" value="Hedgehog/Intein_dom"/>
</dbReference>
<dbReference type="InterPro" id="IPR006141">
    <property type="entry name" value="Intein_N"/>
</dbReference>
<dbReference type="SUPFAM" id="SSF51294">
    <property type="entry name" value="Hedgehog/intein (Hint) domain"/>
    <property type="match status" value="1"/>
</dbReference>
<name>A0A261VZ42_9BORD</name>
<gene>
    <name evidence="2" type="ORF">CAL24_03625</name>
</gene>
<organism evidence="2 3">
    <name type="scientific">Bordetella genomosp. 2</name>
    <dbReference type="NCBI Taxonomy" id="1983456"/>
    <lineage>
        <taxon>Bacteria</taxon>
        <taxon>Pseudomonadati</taxon>
        <taxon>Pseudomonadota</taxon>
        <taxon>Betaproteobacteria</taxon>
        <taxon>Burkholderiales</taxon>
        <taxon>Alcaligenaceae</taxon>
        <taxon>Bordetella</taxon>
    </lineage>
</organism>
<feature type="domain" description="Hedgehog/Intein (Hint)" evidence="1">
    <location>
        <begin position="201"/>
        <end position="337"/>
    </location>
</feature>
<dbReference type="Proteomes" id="UP000215633">
    <property type="component" value="Unassembled WGS sequence"/>
</dbReference>
<reference evidence="3" key="1">
    <citation type="submission" date="2017-05" db="EMBL/GenBank/DDBJ databases">
        <title>Complete and WGS of Bordetella genogroups.</title>
        <authorList>
            <person name="Spilker T."/>
            <person name="Lipuma J."/>
        </authorList>
    </citation>
    <scope>NUCLEOTIDE SEQUENCE [LARGE SCALE GENOMIC DNA]</scope>
    <source>
        <strain evidence="3">AU8256</strain>
    </source>
</reference>
<protein>
    <recommendedName>
        <fullName evidence="1">Hedgehog/Intein (Hint) domain-containing protein</fullName>
    </recommendedName>
</protein>
<comment type="caution">
    <text evidence="2">The sequence shown here is derived from an EMBL/GenBank/DDBJ whole genome shotgun (WGS) entry which is preliminary data.</text>
</comment>
<dbReference type="Gene3D" id="2.170.16.10">
    <property type="entry name" value="Hedgehog/Intein (Hint) domain"/>
    <property type="match status" value="1"/>
</dbReference>